<dbReference type="Proteomes" id="UP000887576">
    <property type="component" value="Unplaced"/>
</dbReference>
<dbReference type="WBParaSite" id="JU765_v2.g11003.t1">
    <property type="protein sequence ID" value="JU765_v2.g11003.t1"/>
    <property type="gene ID" value="JU765_v2.g11003"/>
</dbReference>
<sequence length="92" mass="10792">MATTIFSKDLPNSLISERQFNPKMSNIEKKEEFCEKIISNLSNSTEEIMEKKEHVVIKKSEIANSPWVLLFGWAGCQDRYLTKYSQIYEKKK</sequence>
<protein>
    <submittedName>
        <fullName evidence="2">Uncharacterized protein</fullName>
    </submittedName>
</protein>
<reference evidence="2" key="1">
    <citation type="submission" date="2022-11" db="UniProtKB">
        <authorList>
            <consortium name="WormBaseParasite"/>
        </authorList>
    </citation>
    <scope>IDENTIFICATION</scope>
</reference>
<proteinExistence type="predicted"/>
<accession>A0AC34PY94</accession>
<evidence type="ECO:0000313" key="1">
    <source>
        <dbReference type="Proteomes" id="UP000887576"/>
    </source>
</evidence>
<evidence type="ECO:0000313" key="2">
    <source>
        <dbReference type="WBParaSite" id="JU765_v2.g11003.t1"/>
    </source>
</evidence>
<name>A0AC34PY94_9BILA</name>
<organism evidence="1 2">
    <name type="scientific">Panagrolaimus sp. JU765</name>
    <dbReference type="NCBI Taxonomy" id="591449"/>
    <lineage>
        <taxon>Eukaryota</taxon>
        <taxon>Metazoa</taxon>
        <taxon>Ecdysozoa</taxon>
        <taxon>Nematoda</taxon>
        <taxon>Chromadorea</taxon>
        <taxon>Rhabditida</taxon>
        <taxon>Tylenchina</taxon>
        <taxon>Panagrolaimomorpha</taxon>
        <taxon>Panagrolaimoidea</taxon>
        <taxon>Panagrolaimidae</taxon>
        <taxon>Panagrolaimus</taxon>
    </lineage>
</organism>